<dbReference type="GO" id="GO:0008270">
    <property type="term" value="F:zinc ion binding"/>
    <property type="evidence" value="ECO:0007669"/>
    <property type="project" value="UniProtKB-UniRule"/>
</dbReference>
<evidence type="ECO:0000256" key="10">
    <source>
        <dbReference type="ARBA" id="ARBA00023204"/>
    </source>
</evidence>
<evidence type="ECO:0000256" key="7">
    <source>
        <dbReference type="ARBA" id="ARBA00022801"/>
    </source>
</evidence>
<dbReference type="GO" id="GO:0003684">
    <property type="term" value="F:damaged DNA binding"/>
    <property type="evidence" value="ECO:0007669"/>
    <property type="project" value="InterPro"/>
</dbReference>
<dbReference type="EC" id="4.2.99.18" evidence="15"/>
<evidence type="ECO:0000256" key="5">
    <source>
        <dbReference type="ARBA" id="ARBA00022763"/>
    </source>
</evidence>
<evidence type="ECO:0000256" key="14">
    <source>
        <dbReference type="ARBA" id="ARBA00044632"/>
    </source>
</evidence>
<dbReference type="HAMAP" id="MF_00103">
    <property type="entry name" value="Fapy_DNA_glycosyl"/>
    <property type="match status" value="1"/>
</dbReference>
<dbReference type="GO" id="GO:0140078">
    <property type="term" value="F:class I DNA-(apurinic or apyrimidinic site) endonuclease activity"/>
    <property type="evidence" value="ECO:0007669"/>
    <property type="project" value="UniProtKB-EC"/>
</dbReference>
<dbReference type="InterPro" id="IPR012319">
    <property type="entry name" value="FPG_cat"/>
</dbReference>
<evidence type="ECO:0000256" key="12">
    <source>
        <dbReference type="ARBA" id="ARBA00023268"/>
    </source>
</evidence>
<comment type="catalytic activity">
    <reaction evidence="14 15">
        <text>2'-deoxyribonucleotide-(2'-deoxyribose 5'-phosphate)-2'-deoxyribonucleotide-DNA = a 3'-end 2'-deoxyribonucleotide-(2,3-dehydro-2,3-deoxyribose 5'-phosphate)-DNA + a 5'-end 5'-phospho-2'-deoxyribonucleoside-DNA + H(+)</text>
        <dbReference type="Rhea" id="RHEA:66592"/>
        <dbReference type="Rhea" id="RHEA-COMP:13180"/>
        <dbReference type="Rhea" id="RHEA-COMP:16897"/>
        <dbReference type="Rhea" id="RHEA-COMP:17067"/>
        <dbReference type="ChEBI" id="CHEBI:15378"/>
        <dbReference type="ChEBI" id="CHEBI:136412"/>
        <dbReference type="ChEBI" id="CHEBI:157695"/>
        <dbReference type="ChEBI" id="CHEBI:167181"/>
        <dbReference type="EC" id="4.2.99.18"/>
    </reaction>
</comment>
<dbReference type="PROSITE" id="PS51068">
    <property type="entry name" value="FPG_CAT"/>
    <property type="match status" value="1"/>
</dbReference>
<keyword evidence="19" id="KW-1185">Reference proteome</keyword>
<keyword evidence="8 15" id="KW-0862">Zinc</keyword>
<dbReference type="InterPro" id="IPR015886">
    <property type="entry name" value="H2TH_FPG"/>
</dbReference>
<feature type="binding site" evidence="15">
    <location>
        <position position="112"/>
    </location>
    <ligand>
        <name>DNA</name>
        <dbReference type="ChEBI" id="CHEBI:16991"/>
    </ligand>
</feature>
<evidence type="ECO:0000313" key="18">
    <source>
        <dbReference type="EMBL" id="SHF51202.1"/>
    </source>
</evidence>
<dbReference type="InterPro" id="IPR000214">
    <property type="entry name" value="Znf_DNA_glyclase/AP_lyase"/>
</dbReference>
<dbReference type="RefSeq" id="WP_073166712.1">
    <property type="nucleotide sequence ID" value="NZ_FQUW01000035.1"/>
</dbReference>
<feature type="active site" description="Proton donor; for beta-elimination activity" evidence="15">
    <location>
        <position position="59"/>
    </location>
</feature>
<dbReference type="InterPro" id="IPR020629">
    <property type="entry name" value="FPG_Glyclase"/>
</dbReference>
<feature type="active site" description="Schiff-base intermediate with DNA" evidence="15">
    <location>
        <position position="2"/>
    </location>
</feature>
<evidence type="ECO:0000256" key="6">
    <source>
        <dbReference type="ARBA" id="ARBA00022771"/>
    </source>
</evidence>
<comment type="function">
    <text evidence="15">Involved in base excision repair of DNA damaged by oxidation or by mutagenic agents. Acts as DNA glycosylase that recognizes and removes damaged bases. Has a preference for oxidized purines, such as 7,8-dihydro-8-oxoguanine (8-oxoG). Has AP (apurinic/apyrimidinic) lyase activity and introduces nicks in the DNA strand. Cleaves the DNA backbone by beta-delta elimination to generate a single-strand break at the site of the removed base with both 3'- and 5'-phosphates.</text>
</comment>
<feature type="binding site" evidence="15">
    <location>
        <position position="155"/>
    </location>
    <ligand>
        <name>DNA</name>
        <dbReference type="ChEBI" id="CHEBI:16991"/>
    </ligand>
</feature>
<keyword evidence="10 15" id="KW-0234">DNA repair</keyword>
<dbReference type="PROSITE" id="PS01242">
    <property type="entry name" value="ZF_FPG_1"/>
    <property type="match status" value="1"/>
</dbReference>
<dbReference type="Pfam" id="PF01149">
    <property type="entry name" value="Fapy_DNA_glyco"/>
    <property type="match status" value="1"/>
</dbReference>
<dbReference type="GO" id="GO:0006284">
    <property type="term" value="P:base-excision repair"/>
    <property type="evidence" value="ECO:0007669"/>
    <property type="project" value="InterPro"/>
</dbReference>
<keyword evidence="6 15" id="KW-0863">Zinc-finger</keyword>
<feature type="binding site" evidence="15">
    <location>
        <position position="93"/>
    </location>
    <ligand>
        <name>DNA</name>
        <dbReference type="ChEBI" id="CHEBI:16991"/>
    </ligand>
</feature>
<protein>
    <recommendedName>
        <fullName evidence="15">Formamidopyrimidine-DNA glycosylase</fullName>
        <shortName evidence="15">Fapy-DNA glycosylase</shortName>
        <ecNumber evidence="15">3.2.2.23</ecNumber>
    </recommendedName>
    <alternativeName>
        <fullName evidence="15">DNA-(apurinic or apyrimidinic site) lyase MutM</fullName>
        <shortName evidence="15">AP lyase MutM</shortName>
        <ecNumber evidence="15">4.2.99.18</ecNumber>
    </alternativeName>
</protein>
<keyword evidence="5 15" id="KW-0227">DNA damage</keyword>
<evidence type="ECO:0000256" key="1">
    <source>
        <dbReference type="ARBA" id="ARBA00001668"/>
    </source>
</evidence>
<gene>
    <name evidence="15" type="primary">mutM</name>
    <name evidence="15" type="synonym">fpg</name>
    <name evidence="18" type="ORF">SAMN02745218_02454</name>
</gene>
<proteinExistence type="inferred from homology"/>
<dbReference type="CDD" id="cd08966">
    <property type="entry name" value="EcFpg-like_N"/>
    <property type="match status" value="1"/>
</dbReference>
<evidence type="ECO:0000256" key="13">
    <source>
        <dbReference type="ARBA" id="ARBA00023295"/>
    </source>
</evidence>
<evidence type="ECO:0000256" key="2">
    <source>
        <dbReference type="ARBA" id="ARBA00009409"/>
    </source>
</evidence>
<dbReference type="InterPro" id="IPR035937">
    <property type="entry name" value="FPG_N"/>
</dbReference>
<comment type="catalytic activity">
    <reaction evidence="1 15">
        <text>Hydrolysis of DNA containing ring-opened 7-methylguanine residues, releasing 2,6-diamino-4-hydroxy-5-(N-methyl)formamidopyrimidine.</text>
        <dbReference type="EC" id="3.2.2.23"/>
    </reaction>
</comment>
<feature type="domain" description="Formamidopyrimidine-DNA glycosylase catalytic" evidence="17">
    <location>
        <begin position="2"/>
        <end position="115"/>
    </location>
</feature>
<feature type="active site" description="Proton donor; for delta-elimination activity" evidence="15">
    <location>
        <position position="264"/>
    </location>
</feature>
<dbReference type="GO" id="GO:0003690">
    <property type="term" value="F:double-stranded DNA binding"/>
    <property type="evidence" value="ECO:0007669"/>
    <property type="project" value="UniProtKB-ARBA"/>
</dbReference>
<keyword evidence="13 15" id="KW-0326">Glycosidase</keyword>
<organism evidence="18 19">
    <name type="scientific">Desulfofundulus australicus DSM 11792</name>
    <dbReference type="NCBI Taxonomy" id="1121425"/>
    <lineage>
        <taxon>Bacteria</taxon>
        <taxon>Bacillati</taxon>
        <taxon>Bacillota</taxon>
        <taxon>Clostridia</taxon>
        <taxon>Eubacteriales</taxon>
        <taxon>Peptococcaceae</taxon>
        <taxon>Desulfofundulus</taxon>
    </lineage>
</organism>
<dbReference type="InterPro" id="IPR010663">
    <property type="entry name" value="Znf_FPG/IleRS"/>
</dbReference>
<dbReference type="NCBIfam" id="TIGR00577">
    <property type="entry name" value="fpg"/>
    <property type="match status" value="1"/>
</dbReference>
<feature type="domain" description="FPG-type" evidence="16">
    <location>
        <begin position="240"/>
        <end position="274"/>
    </location>
</feature>
<comment type="cofactor">
    <cofactor evidence="15">
        <name>Zn(2+)</name>
        <dbReference type="ChEBI" id="CHEBI:29105"/>
    </cofactor>
    <text evidence="15">Binds 1 zinc ion per subunit.</text>
</comment>
<dbReference type="Pfam" id="PF06827">
    <property type="entry name" value="zf-FPG_IleRS"/>
    <property type="match status" value="1"/>
</dbReference>
<dbReference type="NCBIfam" id="NF002211">
    <property type="entry name" value="PRK01103.1"/>
    <property type="match status" value="1"/>
</dbReference>
<dbReference type="AlphaFoldDB" id="A0A1M5C9V0"/>
<evidence type="ECO:0000259" key="16">
    <source>
        <dbReference type="PROSITE" id="PS51066"/>
    </source>
</evidence>
<sequence>MPELPEVETVKRTLKERLTGLTIRGADIFLPKIIQTPSPGEFCRLVVGKKILDVGRRGKYLLLSLSRGLVLVVHLRMTGQLVYTAPGAPRPKHTHLVFYLSNAHQLRYTDTRQFGRFWLVPAEKLQAVRGLKDLGVEPLSGEFTVDFLKKELKKRRTRLKPLLLNQAFISGLGNIYADEALHRAGLHPARQANTLTTAEAEALFRAIREVLEEGIASRGTSVRDYVDGTGQAGSFQEKLRVYGKRGQPCPRCGLPVARLRLGGRSAYFCPGCQK</sequence>
<evidence type="ECO:0000313" key="19">
    <source>
        <dbReference type="Proteomes" id="UP000184196"/>
    </source>
</evidence>
<keyword evidence="9 15" id="KW-0238">DNA-binding</keyword>
<dbReference type="SMART" id="SM00898">
    <property type="entry name" value="Fapy_DNA_glyco"/>
    <property type="match status" value="1"/>
</dbReference>
<evidence type="ECO:0000256" key="9">
    <source>
        <dbReference type="ARBA" id="ARBA00023125"/>
    </source>
</evidence>
<dbReference type="GO" id="GO:0034039">
    <property type="term" value="F:8-oxo-7,8-dihydroguanine DNA N-glycosylase activity"/>
    <property type="evidence" value="ECO:0007669"/>
    <property type="project" value="TreeGrafter"/>
</dbReference>
<keyword evidence="11 15" id="KW-0456">Lyase</keyword>
<dbReference type="Proteomes" id="UP000184196">
    <property type="component" value="Unassembled WGS sequence"/>
</dbReference>
<evidence type="ECO:0000256" key="15">
    <source>
        <dbReference type="HAMAP-Rule" id="MF_00103"/>
    </source>
</evidence>
<evidence type="ECO:0000256" key="3">
    <source>
        <dbReference type="ARBA" id="ARBA00011245"/>
    </source>
</evidence>
<dbReference type="EC" id="3.2.2.23" evidence="15"/>
<comment type="similarity">
    <text evidence="2 15">Belongs to the FPG family.</text>
</comment>
<keyword evidence="7 15" id="KW-0378">Hydrolase</keyword>
<dbReference type="SUPFAM" id="SSF46946">
    <property type="entry name" value="S13-like H2TH domain"/>
    <property type="match status" value="1"/>
</dbReference>
<feature type="active site" description="Proton donor" evidence="15">
    <location>
        <position position="3"/>
    </location>
</feature>
<dbReference type="PROSITE" id="PS51066">
    <property type="entry name" value="ZF_FPG_2"/>
    <property type="match status" value="1"/>
</dbReference>
<dbReference type="EMBL" id="FQUW01000035">
    <property type="protein sequence ID" value="SHF51202.1"/>
    <property type="molecule type" value="Genomic_DNA"/>
</dbReference>
<dbReference type="Pfam" id="PF06831">
    <property type="entry name" value="H2TH"/>
    <property type="match status" value="1"/>
</dbReference>
<name>A0A1M5C9V0_9FIRM</name>
<evidence type="ECO:0000256" key="11">
    <source>
        <dbReference type="ARBA" id="ARBA00023239"/>
    </source>
</evidence>
<comment type="subunit">
    <text evidence="3 15">Monomer.</text>
</comment>
<dbReference type="PANTHER" id="PTHR22993:SF9">
    <property type="entry name" value="FORMAMIDOPYRIMIDINE-DNA GLYCOSYLASE"/>
    <property type="match status" value="1"/>
</dbReference>
<dbReference type="SUPFAM" id="SSF57716">
    <property type="entry name" value="Glucocorticoid receptor-like (DNA-binding domain)"/>
    <property type="match status" value="1"/>
</dbReference>
<dbReference type="PANTHER" id="PTHR22993">
    <property type="entry name" value="FORMAMIDOPYRIMIDINE-DNA GLYCOSYLASE"/>
    <property type="match status" value="1"/>
</dbReference>
<accession>A0A1M5C9V0</accession>
<dbReference type="OrthoDB" id="9800855at2"/>
<dbReference type="FunFam" id="1.10.8.50:FF:000003">
    <property type="entry name" value="Formamidopyrimidine-DNA glycosylase"/>
    <property type="match status" value="1"/>
</dbReference>
<dbReference type="InterPro" id="IPR015887">
    <property type="entry name" value="DNA_glyclase_Znf_dom_DNA_BS"/>
</dbReference>
<dbReference type="SMART" id="SM01232">
    <property type="entry name" value="H2TH"/>
    <property type="match status" value="1"/>
</dbReference>
<evidence type="ECO:0000256" key="4">
    <source>
        <dbReference type="ARBA" id="ARBA00022723"/>
    </source>
</evidence>
<reference evidence="19" key="1">
    <citation type="submission" date="2016-11" db="EMBL/GenBank/DDBJ databases">
        <authorList>
            <person name="Varghese N."/>
            <person name="Submissions S."/>
        </authorList>
    </citation>
    <scope>NUCLEOTIDE SEQUENCE [LARGE SCALE GENOMIC DNA]</scope>
    <source>
        <strain evidence="19">DSM 11792</strain>
    </source>
</reference>
<evidence type="ECO:0000259" key="17">
    <source>
        <dbReference type="PROSITE" id="PS51068"/>
    </source>
</evidence>
<dbReference type="InterPro" id="IPR010979">
    <property type="entry name" value="Ribosomal_uS13-like_H2TH"/>
</dbReference>
<keyword evidence="12 15" id="KW-0511">Multifunctional enzyme</keyword>
<dbReference type="Gene3D" id="1.10.8.50">
    <property type="match status" value="1"/>
</dbReference>
<evidence type="ECO:0000256" key="8">
    <source>
        <dbReference type="ARBA" id="ARBA00022833"/>
    </source>
</evidence>
<keyword evidence="4 15" id="KW-0479">Metal-binding</keyword>
<dbReference type="Gene3D" id="3.20.190.10">
    <property type="entry name" value="MutM-like, N-terminal"/>
    <property type="match status" value="1"/>
</dbReference>
<dbReference type="SUPFAM" id="SSF81624">
    <property type="entry name" value="N-terminal domain of MutM-like DNA repair proteins"/>
    <property type="match status" value="1"/>
</dbReference>